<dbReference type="Pfam" id="PF06870">
    <property type="entry name" value="RNA_pol_I_A49"/>
    <property type="match status" value="1"/>
</dbReference>
<dbReference type="PANTHER" id="PTHR14440">
    <property type="entry name" value="DNA-DIRECTED RNA POLYMERASE I SUBUNIT RPA49"/>
    <property type="match status" value="1"/>
</dbReference>
<sequence length="382" mass="43369">MKDKVKIEKIFTAKKDDLLPTLITFQNGELLAFNKSETEFWRLKRQGNNSSAALLALNGQTYHGLINSGEASDLTDTYVCIRKKAKNMLVITPVDYASLSNNVMTQMDDASSRLESLPEDTLLKKFGGRKAMRYISDKEKTRVNLNLVQEDLQAQVEAGPSTNEESSADNITYYDSIRPPFNAQANTVSEVYKLNDIVPQDLLDRLEEEARTIYQTKIDEIPIKCEYLLTKINDLQKTALNAEIILKIKMVLYMDCLFNLITSKARSLIKTELSEISEKVENVVRERFADPNRYSGCRSSFSTEKALCHFIVLALLLDSNYQIDALMLSQELKTPRAKIIRYAHLVQATPKPRSSILTLRLPKLVPPINSKVAKKRKSINKH</sequence>
<dbReference type="GO" id="GO:0005730">
    <property type="term" value="C:nucleolus"/>
    <property type="evidence" value="ECO:0007669"/>
    <property type="project" value="UniProtKB-SubCell"/>
</dbReference>
<dbReference type="InterPro" id="IPR009668">
    <property type="entry name" value="RNA_pol-assoc_fac_A49-like"/>
</dbReference>
<keyword evidence="7" id="KW-1185">Reference proteome</keyword>
<dbReference type="GO" id="GO:0000428">
    <property type="term" value="C:DNA-directed RNA polymerase complex"/>
    <property type="evidence" value="ECO:0007669"/>
    <property type="project" value="UniProtKB-KW"/>
</dbReference>
<evidence type="ECO:0000256" key="3">
    <source>
        <dbReference type="ARBA" id="ARBA00022478"/>
    </source>
</evidence>
<evidence type="ECO:0000256" key="1">
    <source>
        <dbReference type="ARBA" id="ARBA00004604"/>
    </source>
</evidence>
<dbReference type="VEuPathDB" id="VectorBase:GBRI005458"/>
<comment type="similarity">
    <text evidence="2">Belongs to the eukaryotic RPA49/POLR1E RNA polymerase subunit family.</text>
</comment>
<reference evidence="7" key="1">
    <citation type="submission" date="2014-03" db="EMBL/GenBank/DDBJ databases">
        <authorList>
            <person name="Aksoy S."/>
            <person name="Warren W."/>
            <person name="Wilson R.K."/>
        </authorList>
    </citation>
    <scope>NUCLEOTIDE SEQUENCE [LARGE SCALE GENOMIC DNA]</scope>
    <source>
        <strain evidence="7">IAEA</strain>
    </source>
</reference>
<evidence type="ECO:0000256" key="5">
    <source>
        <dbReference type="ARBA" id="ARBA00023242"/>
    </source>
</evidence>
<proteinExistence type="inferred from homology"/>
<keyword evidence="3" id="KW-0240">DNA-directed RNA polymerase</keyword>
<dbReference type="EnsemblMetazoa" id="GBRI005458-RA">
    <property type="protein sequence ID" value="GBRI005458-PA"/>
    <property type="gene ID" value="GBRI005458"/>
</dbReference>
<dbReference type="GO" id="GO:0006351">
    <property type="term" value="P:DNA-templated transcription"/>
    <property type="evidence" value="ECO:0007669"/>
    <property type="project" value="InterPro"/>
</dbReference>
<evidence type="ECO:0000313" key="6">
    <source>
        <dbReference type="EnsemblMetazoa" id="GBRI005458-PA"/>
    </source>
</evidence>
<organism evidence="6 7">
    <name type="scientific">Glossina brevipalpis</name>
    <dbReference type="NCBI Taxonomy" id="37001"/>
    <lineage>
        <taxon>Eukaryota</taxon>
        <taxon>Metazoa</taxon>
        <taxon>Ecdysozoa</taxon>
        <taxon>Arthropoda</taxon>
        <taxon>Hexapoda</taxon>
        <taxon>Insecta</taxon>
        <taxon>Pterygota</taxon>
        <taxon>Neoptera</taxon>
        <taxon>Endopterygota</taxon>
        <taxon>Diptera</taxon>
        <taxon>Brachycera</taxon>
        <taxon>Muscomorpha</taxon>
        <taxon>Hippoboscoidea</taxon>
        <taxon>Glossinidae</taxon>
        <taxon>Glossina</taxon>
    </lineage>
</organism>
<comment type="subcellular location">
    <subcellularLocation>
        <location evidence="1">Nucleus</location>
        <location evidence="1">Nucleolus</location>
    </subcellularLocation>
</comment>
<reference evidence="6" key="2">
    <citation type="submission" date="2020-05" db="UniProtKB">
        <authorList>
            <consortium name="EnsemblMetazoa"/>
        </authorList>
    </citation>
    <scope>IDENTIFICATION</scope>
    <source>
        <strain evidence="6">IAEA</strain>
    </source>
</reference>
<name>A0A1A9W3X3_9MUSC</name>
<keyword evidence="5" id="KW-0539">Nucleus</keyword>
<evidence type="ECO:0000313" key="7">
    <source>
        <dbReference type="Proteomes" id="UP000091820"/>
    </source>
</evidence>
<dbReference type="Proteomes" id="UP000091820">
    <property type="component" value="Unassembled WGS sequence"/>
</dbReference>
<protein>
    <recommendedName>
        <fullName evidence="8">DNA-directed RNA polymerase I subunit RPA49</fullName>
    </recommendedName>
</protein>
<dbReference type="GO" id="GO:0003677">
    <property type="term" value="F:DNA binding"/>
    <property type="evidence" value="ECO:0007669"/>
    <property type="project" value="InterPro"/>
</dbReference>
<evidence type="ECO:0008006" key="8">
    <source>
        <dbReference type="Google" id="ProtNLM"/>
    </source>
</evidence>
<dbReference type="STRING" id="37001.A0A1A9W3X3"/>
<dbReference type="AlphaFoldDB" id="A0A1A9W3X3"/>
<accession>A0A1A9W3X3</accession>
<evidence type="ECO:0000256" key="4">
    <source>
        <dbReference type="ARBA" id="ARBA00023163"/>
    </source>
</evidence>
<keyword evidence="4" id="KW-0804">Transcription</keyword>
<evidence type="ECO:0000256" key="2">
    <source>
        <dbReference type="ARBA" id="ARBA00009430"/>
    </source>
</evidence>